<dbReference type="InterPro" id="IPR022603">
    <property type="entry name" value="DUF3152"/>
</dbReference>
<proteinExistence type="predicted"/>
<feature type="region of interest" description="Disordered" evidence="1">
    <location>
        <begin position="211"/>
        <end position="258"/>
    </location>
</feature>
<evidence type="ECO:0000313" key="3">
    <source>
        <dbReference type="EMBL" id="GHC77267.1"/>
    </source>
</evidence>
<evidence type="ECO:0000313" key="4">
    <source>
        <dbReference type="Proteomes" id="UP000638353"/>
    </source>
</evidence>
<protein>
    <recommendedName>
        <fullName evidence="2">DUF3152 domain-containing protein</fullName>
    </recommendedName>
</protein>
<dbReference type="SUPFAM" id="SSF55486">
    <property type="entry name" value="Metalloproteases ('zincins'), catalytic domain"/>
    <property type="match status" value="1"/>
</dbReference>
<feature type="compositionally biased region" description="Pro residues" evidence="1">
    <location>
        <begin position="101"/>
        <end position="117"/>
    </location>
</feature>
<name>A0A918WS58_9ACTN</name>
<feature type="compositionally biased region" description="Basic and acidic residues" evidence="1">
    <location>
        <begin position="218"/>
        <end position="242"/>
    </location>
</feature>
<feature type="compositionally biased region" description="Gly residues" evidence="1">
    <location>
        <begin position="53"/>
        <end position="64"/>
    </location>
</feature>
<feature type="domain" description="DUF3152" evidence="2">
    <location>
        <begin position="273"/>
        <end position="445"/>
    </location>
</feature>
<reference evidence="3" key="2">
    <citation type="submission" date="2020-09" db="EMBL/GenBank/DDBJ databases">
        <authorList>
            <person name="Sun Q."/>
            <person name="Ohkuma M."/>
        </authorList>
    </citation>
    <scope>NUCLEOTIDE SEQUENCE</scope>
    <source>
        <strain evidence="3">JCM 4637</strain>
    </source>
</reference>
<evidence type="ECO:0000256" key="1">
    <source>
        <dbReference type="SAM" id="MobiDB-lite"/>
    </source>
</evidence>
<dbReference type="AlphaFoldDB" id="A0A918WS58"/>
<comment type="caution">
    <text evidence="3">The sequence shown here is derived from an EMBL/GenBank/DDBJ whole genome shotgun (WGS) entry which is preliminary data.</text>
</comment>
<reference evidence="3" key="1">
    <citation type="journal article" date="2014" name="Int. J. Syst. Evol. Microbiol.">
        <title>Complete genome sequence of Corynebacterium casei LMG S-19264T (=DSM 44701T), isolated from a smear-ripened cheese.</title>
        <authorList>
            <consortium name="US DOE Joint Genome Institute (JGI-PGF)"/>
            <person name="Walter F."/>
            <person name="Albersmeier A."/>
            <person name="Kalinowski J."/>
            <person name="Ruckert C."/>
        </authorList>
    </citation>
    <scope>NUCLEOTIDE SEQUENCE</scope>
    <source>
        <strain evidence="3">JCM 4637</strain>
    </source>
</reference>
<feature type="region of interest" description="Disordered" evidence="1">
    <location>
        <begin position="1"/>
        <end position="168"/>
    </location>
</feature>
<dbReference type="Proteomes" id="UP000638353">
    <property type="component" value="Unassembled WGS sequence"/>
</dbReference>
<gene>
    <name evidence="3" type="ORF">GCM10010334_01580</name>
</gene>
<accession>A0A918WS58</accession>
<dbReference type="EMBL" id="BMVC01000001">
    <property type="protein sequence ID" value="GHC77267.1"/>
    <property type="molecule type" value="Genomic_DNA"/>
</dbReference>
<evidence type="ECO:0000259" key="2">
    <source>
        <dbReference type="Pfam" id="PF11350"/>
    </source>
</evidence>
<sequence length="458" mass="49043">MPRVQDTGATARYQDTGAVPRSDTGTVPRFQPRHLAGGPQAQVRGGHPEQREPGGGWGDTGAGRYGVTDTGAGRYGVTDTGSGRYGDWVGASRDTAAFAPPQQPQAPRPRPQQPQPPTGLGVGARIPVQRRGPGPRPDFVEAFEEPRPSTRGAGPRDPYDAVTDWDDAEALRAHADDSDGTAPRSGRWLARTVIGVSAAAVTAALAVMVTGTGSSSGQKDEAAGPGVADRDSADGPSRDQDRTAPQGSELKQAPATSLPYEKRMALKLPMAADQSGPNAFDTVPGEAAAPRQGAKHWRYRVDVEKNLGLDGKFFADAVQRTLNDKRSWAGDGRMSFERVSEGKADFVVTLASPVTTNIWCEKSDLETLSRNVSCDSARTERVMINAFRWAGGSETFGDALLFPYRQMLINHEVGHRLGHNHEFCAKDGALAPVMMQQTKTLETGDKKCRPNAWVHPES</sequence>
<organism evidence="3 4">
    <name type="scientific">Streptomyces finlayi</name>
    <dbReference type="NCBI Taxonomy" id="67296"/>
    <lineage>
        <taxon>Bacteria</taxon>
        <taxon>Bacillati</taxon>
        <taxon>Actinomycetota</taxon>
        <taxon>Actinomycetes</taxon>
        <taxon>Kitasatosporales</taxon>
        <taxon>Streptomycetaceae</taxon>
        <taxon>Streptomyces</taxon>
    </lineage>
</organism>
<dbReference type="RefSeq" id="WP_229897378.1">
    <property type="nucleotide sequence ID" value="NZ_BMVC01000001.1"/>
</dbReference>
<dbReference type="Pfam" id="PF11350">
    <property type="entry name" value="DUF3152"/>
    <property type="match status" value="1"/>
</dbReference>